<dbReference type="Proteomes" id="UP000033935">
    <property type="component" value="Unassembled WGS sequence"/>
</dbReference>
<dbReference type="PANTHER" id="PTHR32060">
    <property type="entry name" value="TAIL-SPECIFIC PROTEASE"/>
    <property type="match status" value="1"/>
</dbReference>
<dbReference type="GO" id="GO:0006508">
    <property type="term" value="P:proteolysis"/>
    <property type="evidence" value="ECO:0007669"/>
    <property type="project" value="UniProtKB-KW"/>
</dbReference>
<dbReference type="CDD" id="cd07560">
    <property type="entry name" value="Peptidase_S41_CPP"/>
    <property type="match status" value="1"/>
</dbReference>
<dbReference type="Pfam" id="PF22694">
    <property type="entry name" value="CtpB_N-like"/>
    <property type="match status" value="1"/>
</dbReference>
<dbReference type="Gene3D" id="2.30.42.10">
    <property type="match status" value="1"/>
</dbReference>
<dbReference type="EMBL" id="LBWG01000007">
    <property type="protein sequence ID" value="KKR04461.1"/>
    <property type="molecule type" value="Genomic_DNA"/>
</dbReference>
<dbReference type="PROSITE" id="PS50106">
    <property type="entry name" value="PDZ"/>
    <property type="match status" value="1"/>
</dbReference>
<evidence type="ECO:0000256" key="6">
    <source>
        <dbReference type="SAM" id="Phobius"/>
    </source>
</evidence>
<evidence type="ECO:0000313" key="8">
    <source>
        <dbReference type="EMBL" id="KKR04461.1"/>
    </source>
</evidence>
<dbReference type="InterPro" id="IPR001478">
    <property type="entry name" value="PDZ"/>
</dbReference>
<dbReference type="InterPro" id="IPR029045">
    <property type="entry name" value="ClpP/crotonase-like_dom_sf"/>
</dbReference>
<dbReference type="Gene3D" id="3.30.750.44">
    <property type="match status" value="1"/>
</dbReference>
<dbReference type="GO" id="GO:0007165">
    <property type="term" value="P:signal transduction"/>
    <property type="evidence" value="ECO:0007669"/>
    <property type="project" value="TreeGrafter"/>
</dbReference>
<feature type="transmembrane region" description="Helical" evidence="6">
    <location>
        <begin position="12"/>
        <end position="32"/>
    </location>
</feature>
<reference evidence="8 9" key="1">
    <citation type="journal article" date="2015" name="Nature">
        <title>rRNA introns, odd ribosomes, and small enigmatic genomes across a large radiation of phyla.</title>
        <authorList>
            <person name="Brown C.T."/>
            <person name="Hug L.A."/>
            <person name="Thomas B.C."/>
            <person name="Sharon I."/>
            <person name="Castelle C.J."/>
            <person name="Singh A."/>
            <person name="Wilkins M.J."/>
            <person name="Williams K.H."/>
            <person name="Banfield J.F."/>
        </authorList>
    </citation>
    <scope>NUCLEOTIDE SEQUENCE [LARGE SCALE GENOMIC DNA]</scope>
</reference>
<dbReference type="PANTHER" id="PTHR32060:SF30">
    <property type="entry name" value="CARBOXY-TERMINAL PROCESSING PROTEASE CTPA"/>
    <property type="match status" value="1"/>
</dbReference>
<dbReference type="InterPro" id="IPR041489">
    <property type="entry name" value="PDZ_6"/>
</dbReference>
<name>A0A0G0MVJ4_9BACT</name>
<gene>
    <name evidence="8" type="ORF">UT30_C0007G0017</name>
</gene>
<dbReference type="InterPro" id="IPR055210">
    <property type="entry name" value="CtpA/B_N"/>
</dbReference>
<dbReference type="InterPro" id="IPR004447">
    <property type="entry name" value="Peptidase_S41A"/>
</dbReference>
<evidence type="ECO:0000256" key="2">
    <source>
        <dbReference type="ARBA" id="ARBA00022670"/>
    </source>
</evidence>
<keyword evidence="3 5" id="KW-0378">Hydrolase</keyword>
<comment type="similarity">
    <text evidence="1 5">Belongs to the peptidase S41A family.</text>
</comment>
<sequence>MAITSRFFPRSFSLLVLCLVTIITFSLGFFIGESRGVQSVVPQGQGQVLGQDEVPSYLQEDIDFKQFWNIWSLVKEEFYRQPVSDIDLYYGALKGLVAGLDDPYSVYFDPEEAAEFAANLEGSFEGIGAEIGIKDDKLQIVAPLKGMPAELAGLLPEDWIVMIDGTETTGMSVEKAISLIRGEKGTEVVLTISREETDELMEISLVRDKIVVDSVKWMTDGQNVMTISISTFNHDTSALFTQAIQQALEQNVVGIILDLRSNPGGLLTTAIDISSAWVGYDPVVIERTKQEANTFKGIMPPRIQGIPTVVLVNGGSASASEIVSGALQDYGYAVVVGTQTFGKGSVQDYQQLPDGSSVKITTAEWYTPKGRTINKTGISPDVEVPYSLEEYKAGIDPQHDVALEIIFGTYEPKQDASQEVDATKDPTTGIN</sequence>
<proteinExistence type="inferred from homology"/>
<accession>A0A0G0MVJ4</accession>
<evidence type="ECO:0000256" key="1">
    <source>
        <dbReference type="ARBA" id="ARBA00009179"/>
    </source>
</evidence>
<dbReference type="FunFam" id="2.30.42.10:FF:000063">
    <property type="entry name" value="Peptidase, S41 family"/>
    <property type="match status" value="1"/>
</dbReference>
<dbReference type="SUPFAM" id="SSF50156">
    <property type="entry name" value="PDZ domain-like"/>
    <property type="match status" value="1"/>
</dbReference>
<feature type="domain" description="PDZ" evidence="7">
    <location>
        <begin position="113"/>
        <end position="195"/>
    </location>
</feature>
<dbReference type="AlphaFoldDB" id="A0A0G0MVJ4"/>
<keyword evidence="6" id="KW-0472">Membrane</keyword>
<dbReference type="SUPFAM" id="SSF52096">
    <property type="entry name" value="ClpP/crotonase"/>
    <property type="match status" value="1"/>
</dbReference>
<dbReference type="GO" id="GO:0030288">
    <property type="term" value="C:outer membrane-bounded periplasmic space"/>
    <property type="evidence" value="ECO:0007669"/>
    <property type="project" value="TreeGrafter"/>
</dbReference>
<dbReference type="Gene3D" id="3.90.226.10">
    <property type="entry name" value="2-enoyl-CoA Hydratase, Chain A, domain 1"/>
    <property type="match status" value="1"/>
</dbReference>
<dbReference type="InterPro" id="IPR005151">
    <property type="entry name" value="Tail-specific_protease"/>
</dbReference>
<dbReference type="SMART" id="SM00245">
    <property type="entry name" value="TSPc"/>
    <property type="match status" value="1"/>
</dbReference>
<evidence type="ECO:0000256" key="3">
    <source>
        <dbReference type="ARBA" id="ARBA00022801"/>
    </source>
</evidence>
<dbReference type="Pfam" id="PF03572">
    <property type="entry name" value="Peptidase_S41"/>
    <property type="match status" value="1"/>
</dbReference>
<keyword evidence="6" id="KW-1133">Transmembrane helix</keyword>
<keyword evidence="4 5" id="KW-0720">Serine protease</keyword>
<dbReference type="InterPro" id="IPR036034">
    <property type="entry name" value="PDZ_sf"/>
</dbReference>
<dbReference type="GO" id="GO:0008236">
    <property type="term" value="F:serine-type peptidase activity"/>
    <property type="evidence" value="ECO:0007669"/>
    <property type="project" value="UniProtKB-KW"/>
</dbReference>
<keyword evidence="2 5" id="KW-0645">Protease</keyword>
<dbReference type="Pfam" id="PF17820">
    <property type="entry name" value="PDZ_6"/>
    <property type="match status" value="1"/>
</dbReference>
<dbReference type="NCBIfam" id="TIGR00225">
    <property type="entry name" value="prc"/>
    <property type="match status" value="1"/>
</dbReference>
<protein>
    <submittedName>
        <fullName evidence="8">Carboxyl-terminal protease</fullName>
    </submittedName>
</protein>
<dbReference type="CDD" id="cd06782">
    <property type="entry name" value="cpPDZ_CPP-like"/>
    <property type="match status" value="1"/>
</dbReference>
<organism evidence="8 9">
    <name type="scientific">Candidatus Uhrbacteria bacterium GW2011_GWF2_39_13</name>
    <dbReference type="NCBI Taxonomy" id="1618995"/>
    <lineage>
        <taxon>Bacteria</taxon>
        <taxon>Candidatus Uhriibacteriota</taxon>
    </lineage>
</organism>
<keyword evidence="6" id="KW-0812">Transmembrane</keyword>
<comment type="caution">
    <text evidence="8">The sequence shown here is derived from an EMBL/GenBank/DDBJ whole genome shotgun (WGS) entry which is preliminary data.</text>
</comment>
<evidence type="ECO:0000256" key="4">
    <source>
        <dbReference type="ARBA" id="ARBA00022825"/>
    </source>
</evidence>
<evidence type="ECO:0000259" key="7">
    <source>
        <dbReference type="PROSITE" id="PS50106"/>
    </source>
</evidence>
<evidence type="ECO:0000256" key="5">
    <source>
        <dbReference type="RuleBase" id="RU004404"/>
    </source>
</evidence>
<evidence type="ECO:0000313" key="9">
    <source>
        <dbReference type="Proteomes" id="UP000033935"/>
    </source>
</evidence>
<dbReference type="SMART" id="SM00228">
    <property type="entry name" value="PDZ"/>
    <property type="match status" value="1"/>
</dbReference>
<dbReference type="GO" id="GO:0004175">
    <property type="term" value="F:endopeptidase activity"/>
    <property type="evidence" value="ECO:0007669"/>
    <property type="project" value="TreeGrafter"/>
</dbReference>